<feature type="compositionally biased region" description="Basic residues" evidence="1">
    <location>
        <begin position="39"/>
        <end position="50"/>
    </location>
</feature>
<dbReference type="EMBL" id="CADEAL010000014">
    <property type="protein sequence ID" value="CAB1412698.1"/>
    <property type="molecule type" value="Genomic_DNA"/>
</dbReference>
<keyword evidence="3" id="KW-1185">Reference proteome</keyword>
<accession>A0A9N7Y4S9</accession>
<evidence type="ECO:0000313" key="2">
    <source>
        <dbReference type="EMBL" id="CAB1412698.1"/>
    </source>
</evidence>
<reference evidence="2" key="1">
    <citation type="submission" date="2020-03" db="EMBL/GenBank/DDBJ databases">
        <authorList>
            <person name="Weist P."/>
        </authorList>
    </citation>
    <scope>NUCLEOTIDE SEQUENCE</scope>
</reference>
<organism evidence="2 3">
    <name type="scientific">Pleuronectes platessa</name>
    <name type="common">European plaice</name>
    <dbReference type="NCBI Taxonomy" id="8262"/>
    <lineage>
        <taxon>Eukaryota</taxon>
        <taxon>Metazoa</taxon>
        <taxon>Chordata</taxon>
        <taxon>Craniata</taxon>
        <taxon>Vertebrata</taxon>
        <taxon>Euteleostomi</taxon>
        <taxon>Actinopterygii</taxon>
        <taxon>Neopterygii</taxon>
        <taxon>Teleostei</taxon>
        <taxon>Neoteleostei</taxon>
        <taxon>Acanthomorphata</taxon>
        <taxon>Carangaria</taxon>
        <taxon>Pleuronectiformes</taxon>
        <taxon>Pleuronectoidei</taxon>
        <taxon>Pleuronectidae</taxon>
        <taxon>Pleuronectes</taxon>
    </lineage>
</organism>
<proteinExistence type="predicted"/>
<protein>
    <submittedName>
        <fullName evidence="2">Uncharacterized protein</fullName>
    </submittedName>
</protein>
<comment type="caution">
    <text evidence="2">The sequence shown here is derived from an EMBL/GenBank/DDBJ whole genome shotgun (WGS) entry which is preliminary data.</text>
</comment>
<evidence type="ECO:0000256" key="1">
    <source>
        <dbReference type="SAM" id="MobiDB-lite"/>
    </source>
</evidence>
<sequence length="71" mass="8275">MGEDLLEQDCPTIFENRSPQGAVSVCICLREREREQHKYRTARRHARRTHPSLQSAEMLAQKSDCDQEKTC</sequence>
<feature type="region of interest" description="Disordered" evidence="1">
    <location>
        <begin position="39"/>
        <end position="71"/>
    </location>
</feature>
<dbReference type="Proteomes" id="UP001153269">
    <property type="component" value="Unassembled WGS sequence"/>
</dbReference>
<name>A0A9N7Y4S9_PLEPL</name>
<dbReference type="AlphaFoldDB" id="A0A9N7Y4S9"/>
<gene>
    <name evidence="2" type="ORF">PLEPLA_LOCUS391</name>
</gene>
<evidence type="ECO:0000313" key="3">
    <source>
        <dbReference type="Proteomes" id="UP001153269"/>
    </source>
</evidence>